<dbReference type="EMBL" id="UINC01135525">
    <property type="protein sequence ID" value="SVD19726.1"/>
    <property type="molecule type" value="Genomic_DNA"/>
</dbReference>
<gene>
    <name evidence="1" type="ORF">METZ01_LOCUS372580</name>
</gene>
<dbReference type="Gene3D" id="3.20.20.20">
    <property type="entry name" value="Dihydropteroate synthase-like"/>
    <property type="match status" value="1"/>
</dbReference>
<accession>A0A382TCE9</accession>
<dbReference type="InterPro" id="IPR011005">
    <property type="entry name" value="Dihydropteroate_synth-like_sf"/>
</dbReference>
<evidence type="ECO:0000313" key="1">
    <source>
        <dbReference type="EMBL" id="SVD19726.1"/>
    </source>
</evidence>
<reference evidence="1" key="1">
    <citation type="submission" date="2018-05" db="EMBL/GenBank/DDBJ databases">
        <authorList>
            <person name="Lanie J.A."/>
            <person name="Ng W.-L."/>
            <person name="Kazmierczak K.M."/>
            <person name="Andrzejewski T.M."/>
            <person name="Davidsen T.M."/>
            <person name="Wayne K.J."/>
            <person name="Tettelin H."/>
            <person name="Glass J.I."/>
            <person name="Rusch D."/>
            <person name="Podicherti R."/>
            <person name="Tsui H.-C.T."/>
            <person name="Winkler M.E."/>
        </authorList>
    </citation>
    <scope>NUCLEOTIDE SEQUENCE</scope>
</reference>
<protein>
    <recommendedName>
        <fullName evidence="2">Pterin-binding domain-containing protein</fullName>
    </recommendedName>
</protein>
<dbReference type="AlphaFoldDB" id="A0A382TCE9"/>
<sequence length="125" mass="14107">MRIDGLDREFIVIGENVHTTRVLLRRNNRVRVDDNGADAISYMDQAGNSRFLVIPEIIKETQDFQEGRIKHVKAALQIAMAENCDTGLDYIRTIVTQQEAAGADYLDINVDEVSLKKAEQITAMQ</sequence>
<proteinExistence type="predicted"/>
<organism evidence="1">
    <name type="scientific">marine metagenome</name>
    <dbReference type="NCBI Taxonomy" id="408172"/>
    <lineage>
        <taxon>unclassified sequences</taxon>
        <taxon>metagenomes</taxon>
        <taxon>ecological metagenomes</taxon>
    </lineage>
</organism>
<name>A0A382TCE9_9ZZZZ</name>
<feature type="non-terminal residue" evidence="1">
    <location>
        <position position="125"/>
    </location>
</feature>
<evidence type="ECO:0008006" key="2">
    <source>
        <dbReference type="Google" id="ProtNLM"/>
    </source>
</evidence>